<sequence length="175" mass="19263">MTPDSSLRYGTVTRLLHWLMAACFAVMLATAVIWNISEAEWTRSLYGLHKSFGFILTVLIAVRVVWALANAARRPKADSTAAKLGHLALYLLMIAVPLVGMIRQYGGGRGPLKVFGIQVMQGAPEKIEWMAELGNRFHGNAAWLLYALVAGHIVMVAVHKIKGHDVLPRMFGTPK</sequence>
<evidence type="ECO:0000256" key="5">
    <source>
        <dbReference type="ARBA" id="ARBA00022617"/>
    </source>
</evidence>
<evidence type="ECO:0000256" key="1">
    <source>
        <dbReference type="ARBA" id="ARBA00001970"/>
    </source>
</evidence>
<keyword evidence="10" id="KW-0408">Iron</keyword>
<dbReference type="RefSeq" id="WP_115308161.1">
    <property type="nucleotide sequence ID" value="NZ_CP091516.1"/>
</dbReference>
<feature type="transmembrane region" description="Helical" evidence="13">
    <location>
        <begin position="143"/>
        <end position="161"/>
    </location>
</feature>
<dbReference type="PANTHER" id="PTHR30529:SF1">
    <property type="entry name" value="CYTOCHROME B561 HOMOLOG 2"/>
    <property type="match status" value="1"/>
</dbReference>
<dbReference type="SUPFAM" id="SSF81342">
    <property type="entry name" value="Transmembrane di-heme cytochromes"/>
    <property type="match status" value="1"/>
</dbReference>
<dbReference type="GO" id="GO:0022904">
    <property type="term" value="P:respiratory electron transport chain"/>
    <property type="evidence" value="ECO:0007669"/>
    <property type="project" value="InterPro"/>
</dbReference>
<evidence type="ECO:0000256" key="2">
    <source>
        <dbReference type="ARBA" id="ARBA00004651"/>
    </source>
</evidence>
<feature type="domain" description="Cytochrome b561 bacterial/Ni-hydrogenase" evidence="14">
    <location>
        <begin position="8"/>
        <end position="172"/>
    </location>
</feature>
<keyword evidence="5" id="KW-0349">Heme</keyword>
<evidence type="ECO:0000256" key="13">
    <source>
        <dbReference type="SAM" id="Phobius"/>
    </source>
</evidence>
<feature type="transmembrane region" description="Helical" evidence="13">
    <location>
        <begin position="15"/>
        <end position="34"/>
    </location>
</feature>
<evidence type="ECO:0000256" key="6">
    <source>
        <dbReference type="ARBA" id="ARBA00022692"/>
    </source>
</evidence>
<gene>
    <name evidence="15" type="primary">yceJ_1</name>
    <name evidence="15" type="ORF">NCTC13336_01190</name>
</gene>
<evidence type="ECO:0000256" key="4">
    <source>
        <dbReference type="ARBA" id="ARBA00022475"/>
    </source>
</evidence>
<keyword evidence="11 13" id="KW-0472">Membrane</keyword>
<feature type="transmembrane region" description="Helical" evidence="13">
    <location>
        <begin position="84"/>
        <end position="102"/>
    </location>
</feature>
<keyword evidence="6 13" id="KW-0812">Transmembrane</keyword>
<evidence type="ECO:0000256" key="10">
    <source>
        <dbReference type="ARBA" id="ARBA00023004"/>
    </source>
</evidence>
<keyword evidence="9 13" id="KW-1133">Transmembrane helix</keyword>
<dbReference type="GO" id="GO:0020037">
    <property type="term" value="F:heme binding"/>
    <property type="evidence" value="ECO:0007669"/>
    <property type="project" value="TreeGrafter"/>
</dbReference>
<evidence type="ECO:0000313" key="15">
    <source>
        <dbReference type="EMBL" id="STR00964.1"/>
    </source>
</evidence>
<evidence type="ECO:0000313" key="16">
    <source>
        <dbReference type="Proteomes" id="UP000254293"/>
    </source>
</evidence>
<organism evidence="15 16">
    <name type="scientific">Kingella potus</name>
    <dbReference type="NCBI Taxonomy" id="265175"/>
    <lineage>
        <taxon>Bacteria</taxon>
        <taxon>Pseudomonadati</taxon>
        <taxon>Pseudomonadota</taxon>
        <taxon>Betaproteobacteria</taxon>
        <taxon>Neisseriales</taxon>
        <taxon>Neisseriaceae</taxon>
        <taxon>Kingella</taxon>
    </lineage>
</organism>
<dbReference type="GO" id="GO:0005886">
    <property type="term" value="C:plasma membrane"/>
    <property type="evidence" value="ECO:0007669"/>
    <property type="project" value="UniProtKB-SubCell"/>
</dbReference>
<comment type="subcellular location">
    <subcellularLocation>
        <location evidence="2">Cell membrane</location>
        <topology evidence="2">Multi-pass membrane protein</topology>
    </subcellularLocation>
</comment>
<keyword evidence="8" id="KW-0249">Electron transport</keyword>
<dbReference type="PANTHER" id="PTHR30529">
    <property type="entry name" value="CYTOCHROME B561"/>
    <property type="match status" value="1"/>
</dbReference>
<proteinExistence type="inferred from homology"/>
<keyword evidence="7" id="KW-0479">Metal-binding</keyword>
<accession>A0A377QZW5</accession>
<dbReference type="GO" id="GO:0046872">
    <property type="term" value="F:metal ion binding"/>
    <property type="evidence" value="ECO:0007669"/>
    <property type="project" value="UniProtKB-KW"/>
</dbReference>
<evidence type="ECO:0000256" key="9">
    <source>
        <dbReference type="ARBA" id="ARBA00022989"/>
    </source>
</evidence>
<comment type="similarity">
    <text evidence="12">Belongs to the cytochrome b561 family.</text>
</comment>
<evidence type="ECO:0000256" key="8">
    <source>
        <dbReference type="ARBA" id="ARBA00022982"/>
    </source>
</evidence>
<dbReference type="InterPro" id="IPR016174">
    <property type="entry name" value="Di-haem_cyt_TM"/>
</dbReference>
<dbReference type="Proteomes" id="UP000254293">
    <property type="component" value="Unassembled WGS sequence"/>
</dbReference>
<evidence type="ECO:0000256" key="11">
    <source>
        <dbReference type="ARBA" id="ARBA00023136"/>
    </source>
</evidence>
<evidence type="ECO:0000259" key="14">
    <source>
        <dbReference type="Pfam" id="PF01292"/>
    </source>
</evidence>
<dbReference type="AlphaFoldDB" id="A0A377QZW5"/>
<keyword evidence="16" id="KW-1185">Reference proteome</keyword>
<keyword evidence="4" id="KW-1003">Cell membrane</keyword>
<name>A0A377QZW5_9NEIS</name>
<protein>
    <submittedName>
        <fullName evidence="15">Cytochrome b561 homolog 2</fullName>
    </submittedName>
</protein>
<dbReference type="InterPro" id="IPR052168">
    <property type="entry name" value="Cytochrome_b561_oxidase"/>
</dbReference>
<reference evidence="15 16" key="1">
    <citation type="submission" date="2018-06" db="EMBL/GenBank/DDBJ databases">
        <authorList>
            <consortium name="Pathogen Informatics"/>
            <person name="Doyle S."/>
        </authorList>
    </citation>
    <scope>NUCLEOTIDE SEQUENCE [LARGE SCALE GENOMIC DNA]</scope>
    <source>
        <strain evidence="15 16">NCTC13336</strain>
    </source>
</reference>
<dbReference type="Gene3D" id="1.20.950.20">
    <property type="entry name" value="Transmembrane di-heme cytochromes, Chain C"/>
    <property type="match status" value="1"/>
</dbReference>
<evidence type="ECO:0000256" key="12">
    <source>
        <dbReference type="ARBA" id="ARBA00037975"/>
    </source>
</evidence>
<feature type="transmembrane region" description="Helical" evidence="13">
    <location>
        <begin position="54"/>
        <end position="72"/>
    </location>
</feature>
<dbReference type="EMBL" id="UGJJ01000001">
    <property type="protein sequence ID" value="STR00964.1"/>
    <property type="molecule type" value="Genomic_DNA"/>
</dbReference>
<dbReference type="Pfam" id="PF01292">
    <property type="entry name" value="Ni_hydr_CYTB"/>
    <property type="match status" value="1"/>
</dbReference>
<evidence type="ECO:0000256" key="7">
    <source>
        <dbReference type="ARBA" id="ARBA00022723"/>
    </source>
</evidence>
<dbReference type="OrthoDB" id="8723024at2"/>
<evidence type="ECO:0000256" key="3">
    <source>
        <dbReference type="ARBA" id="ARBA00022448"/>
    </source>
</evidence>
<comment type="cofactor">
    <cofactor evidence="1">
        <name>heme b</name>
        <dbReference type="ChEBI" id="CHEBI:60344"/>
    </cofactor>
</comment>
<dbReference type="GO" id="GO:0009055">
    <property type="term" value="F:electron transfer activity"/>
    <property type="evidence" value="ECO:0007669"/>
    <property type="project" value="InterPro"/>
</dbReference>
<keyword evidence="3" id="KW-0813">Transport</keyword>
<dbReference type="InterPro" id="IPR011577">
    <property type="entry name" value="Cyt_b561_bac/Ni-Hgenase"/>
</dbReference>